<comment type="caution">
    <text evidence="2">The sequence shown here is derived from an EMBL/GenBank/DDBJ whole genome shotgun (WGS) entry which is preliminary data.</text>
</comment>
<proteinExistence type="predicted"/>
<gene>
    <name evidence="2" type="ORF">IAA93_05725</name>
</gene>
<accession>A0A9D2UIW4</accession>
<organism evidence="2 3">
    <name type="scientific">Candidatus Avibacteroides avistercoris</name>
    <dbReference type="NCBI Taxonomy" id="2840690"/>
    <lineage>
        <taxon>Bacteria</taxon>
        <taxon>Pseudomonadati</taxon>
        <taxon>Bacteroidota</taxon>
        <taxon>Bacteroidia</taxon>
        <taxon>Bacteroidales</taxon>
        <taxon>Bacteroidaceae</taxon>
        <taxon>Bacteroidaceae incertae sedis</taxon>
        <taxon>Candidatus Avibacteroides</taxon>
    </lineage>
</organism>
<dbReference type="NCBIfam" id="TIGR04183">
    <property type="entry name" value="Por_Secre_tail"/>
    <property type="match status" value="1"/>
</dbReference>
<protein>
    <submittedName>
        <fullName evidence="2">T9SS type A sorting domain-containing protein</fullName>
    </submittedName>
</protein>
<sequence length="466" mass="48893">MKKGHLFMVSCSLLVGLQLSAQEERTVTFICDEEIPGIVQGVSGNGEWAAGCDEGVMAYNAFIWHVGQEKFTDVFGLDESGNMVNGASAYLYGIADDGTAVGAFQNGPAVEEGRTPPIVPGVYKDGQWTALPLLIEPFPGDVNGYATGISPDGRIICGHVAGSVASSEFLGDTLTTAGPKVPVLWIDGEIHRVDTITYAGYGAWVEDMSDDGSVLCGYADFEDGSRSPAVFKDGHCIRLIGTTSAMEDPDKWQEFYEGRMYCLNSEGTIAGGYFAQTAGAVDGIVWDIPATITSDAVEDDEVEHVSGIPTAIDGDGAIFVGGAMGGSSSVFVDGASQSLSTYLGYSGAPHTPSAIMGISDDMDTYGTSFIYSTQMGPIQCPMIITFKENTSGLSDTAANVTLSYADNVVTIGGNHGNVTVWSVNGTLAMQGDASTETLSLNSLPKGIYLVKAMFDGGFKVLKVVVK</sequence>
<feature type="signal peptide" evidence="1">
    <location>
        <begin position="1"/>
        <end position="21"/>
    </location>
</feature>
<dbReference type="InterPro" id="IPR026444">
    <property type="entry name" value="Secre_tail"/>
</dbReference>
<name>A0A9D2UIW4_9BACT</name>
<keyword evidence="1" id="KW-0732">Signal</keyword>
<evidence type="ECO:0000313" key="3">
    <source>
        <dbReference type="Proteomes" id="UP000787625"/>
    </source>
</evidence>
<reference evidence="2" key="2">
    <citation type="submission" date="2021-04" db="EMBL/GenBank/DDBJ databases">
        <authorList>
            <person name="Gilroy R."/>
        </authorList>
    </citation>
    <scope>NUCLEOTIDE SEQUENCE</scope>
    <source>
        <strain evidence="2">MalCec1-1739</strain>
    </source>
</reference>
<reference evidence="2" key="1">
    <citation type="journal article" date="2021" name="PeerJ">
        <title>Extensive microbial diversity within the chicken gut microbiome revealed by metagenomics and culture.</title>
        <authorList>
            <person name="Gilroy R."/>
            <person name="Ravi A."/>
            <person name="Getino M."/>
            <person name="Pursley I."/>
            <person name="Horton D.L."/>
            <person name="Alikhan N.F."/>
            <person name="Baker D."/>
            <person name="Gharbi K."/>
            <person name="Hall N."/>
            <person name="Watson M."/>
            <person name="Adriaenssens E.M."/>
            <person name="Foster-Nyarko E."/>
            <person name="Jarju S."/>
            <person name="Secka A."/>
            <person name="Antonio M."/>
            <person name="Oren A."/>
            <person name="Chaudhuri R.R."/>
            <person name="La Ragione R."/>
            <person name="Hildebrand F."/>
            <person name="Pallen M.J."/>
        </authorList>
    </citation>
    <scope>NUCLEOTIDE SEQUENCE</scope>
    <source>
        <strain evidence="2">MalCec1-1739</strain>
    </source>
</reference>
<feature type="chain" id="PRO_5038438437" evidence="1">
    <location>
        <begin position="22"/>
        <end position="466"/>
    </location>
</feature>
<dbReference type="AlphaFoldDB" id="A0A9D2UIW4"/>
<evidence type="ECO:0000256" key="1">
    <source>
        <dbReference type="SAM" id="SignalP"/>
    </source>
</evidence>
<evidence type="ECO:0000313" key="2">
    <source>
        <dbReference type="EMBL" id="HJD53204.1"/>
    </source>
</evidence>
<dbReference type="Proteomes" id="UP000787625">
    <property type="component" value="Unassembled WGS sequence"/>
</dbReference>
<dbReference type="EMBL" id="DWUP01000123">
    <property type="protein sequence ID" value="HJD53204.1"/>
    <property type="molecule type" value="Genomic_DNA"/>
</dbReference>